<proteinExistence type="predicted"/>
<dbReference type="OrthoDB" id="2020799at2759"/>
<name>A0A8S3ZUZ9_9EUPU</name>
<evidence type="ECO:0000313" key="2">
    <source>
        <dbReference type="EMBL" id="CAG5131365.1"/>
    </source>
</evidence>
<dbReference type="InterPro" id="IPR029058">
    <property type="entry name" value="AB_hydrolase_fold"/>
</dbReference>
<keyword evidence="1" id="KW-0732">Signal</keyword>
<reference evidence="2" key="1">
    <citation type="submission" date="2021-04" db="EMBL/GenBank/DDBJ databases">
        <authorList>
            <consortium name="Molecular Ecology Group"/>
        </authorList>
    </citation>
    <scope>NUCLEOTIDE SEQUENCE</scope>
</reference>
<dbReference type="SUPFAM" id="SSF53474">
    <property type="entry name" value="alpha/beta-Hydrolases"/>
    <property type="match status" value="1"/>
</dbReference>
<accession>A0A8S3ZUZ9</accession>
<dbReference type="PANTHER" id="PTHR31497:SF0">
    <property type="entry name" value="AUTOCRINE PROLIFERATION REPRESSOR PROTEIN A"/>
    <property type="match status" value="1"/>
</dbReference>
<feature type="chain" id="PRO_5035885761" evidence="1">
    <location>
        <begin position="38"/>
        <end position="499"/>
    </location>
</feature>
<dbReference type="AlphaFoldDB" id="A0A8S3ZUZ9"/>
<dbReference type="Gene3D" id="3.40.50.1820">
    <property type="entry name" value="alpha/beta hydrolase"/>
    <property type="match status" value="1"/>
</dbReference>
<dbReference type="PIRSF" id="PIRSF014728">
    <property type="entry name" value="PqaA"/>
    <property type="match status" value="1"/>
</dbReference>
<sequence length="499" mass="56005">MFSFNKCFIIGCCYRKMSLSPLVVSFVALATVSCVSSNALDDYVNTPDPHYNYKFLTTYAIPGVTVHALNLTSQKWKSDQLTTNPIWFHHLFISVPTNVVHPDTAFIIIGSGYNSDKLADTTDTEINRASLIARKTGSVVAVIKQIPNQPIVFRDDPNRTNRSEDAILAWTWKKFLENSSDPEIILLLPMTKAVVRGMDAVTSYIKGLTGDSIDKFMVAGRSKRGWTTWLTAAVDKRVIAIAPTVMDLLNMRQNLHHHYRSLGGWSFAFTDYYQVDITKDLDNPELARFQEIADPFAYNDRLSIPKLIITSSGDEFFLLDDSHYFFDKLQSPKHIRVTPNASHTAENHELEYGNLLADFYLNILEGAQIPNVTWVLSQTGSGGKISATTSRVPNSVTVLYARTADNKRRDFRLTVIDPVLGSLRSNPVFWHSLDATRISDLEYEADIHRPVDGWLAFFIQFTFTGVLNSTLTFTTEVNIIPDVFAVSECSGTSCRGKLV</sequence>
<evidence type="ECO:0000256" key="1">
    <source>
        <dbReference type="SAM" id="SignalP"/>
    </source>
</evidence>
<evidence type="ECO:0000313" key="3">
    <source>
        <dbReference type="Proteomes" id="UP000678393"/>
    </source>
</evidence>
<dbReference type="PANTHER" id="PTHR31497">
    <property type="entry name" value="AUTOCRINE PROLIFERATION REPRESSOR PROTEIN A"/>
    <property type="match status" value="1"/>
</dbReference>
<organism evidence="2 3">
    <name type="scientific">Candidula unifasciata</name>
    <dbReference type="NCBI Taxonomy" id="100452"/>
    <lineage>
        <taxon>Eukaryota</taxon>
        <taxon>Metazoa</taxon>
        <taxon>Spiralia</taxon>
        <taxon>Lophotrochozoa</taxon>
        <taxon>Mollusca</taxon>
        <taxon>Gastropoda</taxon>
        <taxon>Heterobranchia</taxon>
        <taxon>Euthyneura</taxon>
        <taxon>Panpulmonata</taxon>
        <taxon>Eupulmonata</taxon>
        <taxon>Stylommatophora</taxon>
        <taxon>Helicina</taxon>
        <taxon>Helicoidea</taxon>
        <taxon>Geomitridae</taxon>
        <taxon>Candidula</taxon>
    </lineage>
</organism>
<comment type="caution">
    <text evidence="2">The sequence shown here is derived from an EMBL/GenBank/DDBJ whole genome shotgun (WGS) entry which is preliminary data.</text>
</comment>
<feature type="signal peptide" evidence="1">
    <location>
        <begin position="1"/>
        <end position="37"/>
    </location>
</feature>
<protein>
    <submittedName>
        <fullName evidence="2">Uncharacterized protein</fullName>
    </submittedName>
</protein>
<keyword evidence="3" id="KW-1185">Reference proteome</keyword>
<dbReference type="InterPro" id="IPR009199">
    <property type="entry name" value="PhoPQ-act_pathogen-rel_PqaA"/>
</dbReference>
<dbReference type="PROSITE" id="PS51257">
    <property type="entry name" value="PROKAR_LIPOPROTEIN"/>
    <property type="match status" value="1"/>
</dbReference>
<dbReference type="EMBL" id="CAJHNH020004602">
    <property type="protein sequence ID" value="CAG5131365.1"/>
    <property type="molecule type" value="Genomic_DNA"/>
</dbReference>
<dbReference type="Proteomes" id="UP000678393">
    <property type="component" value="Unassembled WGS sequence"/>
</dbReference>
<dbReference type="Pfam" id="PF10142">
    <property type="entry name" value="PhoPQ_related"/>
    <property type="match status" value="1"/>
</dbReference>
<gene>
    <name evidence="2" type="ORF">CUNI_LOCUS16923</name>
</gene>